<dbReference type="RefSeq" id="WP_084220026.1">
    <property type="nucleotide sequence ID" value="NZ_JXRP01000018.1"/>
</dbReference>
<evidence type="ECO:0000313" key="2">
    <source>
        <dbReference type="Proteomes" id="UP000031938"/>
    </source>
</evidence>
<evidence type="ECO:0008006" key="3">
    <source>
        <dbReference type="Google" id="ProtNLM"/>
    </source>
</evidence>
<sequence length="55" mass="6686">MIKDRGNIKWQSAMMLPEYVKLLDKARMDYEKIEKPIIDEQMMQEIEMNIHEAMK</sequence>
<reference evidence="1 2" key="1">
    <citation type="submission" date="2015-01" db="EMBL/GenBank/DDBJ databases">
        <title>Genome sequencing of Jeotgalibacillus soli.</title>
        <authorList>
            <person name="Goh K.M."/>
            <person name="Chan K.-G."/>
            <person name="Yaakop A.S."/>
            <person name="Ee R."/>
            <person name="Gan H.M."/>
            <person name="Chan C.S."/>
        </authorList>
    </citation>
    <scope>NUCLEOTIDE SEQUENCE [LARGE SCALE GENOMIC DNA]</scope>
    <source>
        <strain evidence="1 2">P9</strain>
    </source>
</reference>
<name>A0A0C2RTX2_9BACL</name>
<keyword evidence="2" id="KW-1185">Reference proteome</keyword>
<dbReference type="STRING" id="889306.KP78_27380"/>
<accession>A0A0C2RTX2</accession>
<dbReference type="EMBL" id="JXRP01000018">
    <property type="protein sequence ID" value="KIL45194.1"/>
    <property type="molecule type" value="Genomic_DNA"/>
</dbReference>
<proteinExistence type="predicted"/>
<dbReference type="PATRIC" id="fig|889306.3.peg.2751"/>
<comment type="caution">
    <text evidence="1">The sequence shown here is derived from an EMBL/GenBank/DDBJ whole genome shotgun (WGS) entry which is preliminary data.</text>
</comment>
<gene>
    <name evidence="1" type="ORF">KP78_27380</name>
</gene>
<dbReference type="AlphaFoldDB" id="A0A0C2RTX2"/>
<dbReference type="Proteomes" id="UP000031938">
    <property type="component" value="Unassembled WGS sequence"/>
</dbReference>
<dbReference type="Pfam" id="PF08863">
    <property type="entry name" value="YolD"/>
    <property type="match status" value="1"/>
</dbReference>
<evidence type="ECO:0000313" key="1">
    <source>
        <dbReference type="EMBL" id="KIL45194.1"/>
    </source>
</evidence>
<organism evidence="1 2">
    <name type="scientific">Jeotgalibacillus soli</name>
    <dbReference type="NCBI Taxonomy" id="889306"/>
    <lineage>
        <taxon>Bacteria</taxon>
        <taxon>Bacillati</taxon>
        <taxon>Bacillota</taxon>
        <taxon>Bacilli</taxon>
        <taxon>Bacillales</taxon>
        <taxon>Caryophanaceae</taxon>
        <taxon>Jeotgalibacillus</taxon>
    </lineage>
</organism>
<protein>
    <recommendedName>
        <fullName evidence="3">YolD-like family protein</fullName>
    </recommendedName>
</protein>
<dbReference type="OrthoDB" id="1644322at2"/>
<dbReference type="InterPro" id="IPR014962">
    <property type="entry name" value="YolD"/>
</dbReference>